<proteinExistence type="predicted"/>
<accession>A0ACC1RMY8</accession>
<reference evidence="1" key="1">
    <citation type="submission" date="2022-07" db="EMBL/GenBank/DDBJ databases">
        <title>Genome Sequence of Phlebia brevispora.</title>
        <authorList>
            <person name="Buettner E."/>
        </authorList>
    </citation>
    <scope>NUCLEOTIDE SEQUENCE</scope>
    <source>
        <strain evidence="1">MPL23</strain>
    </source>
</reference>
<comment type="caution">
    <text evidence="1">The sequence shown here is derived from an EMBL/GenBank/DDBJ whole genome shotgun (WGS) entry which is preliminary data.</text>
</comment>
<gene>
    <name evidence="1" type="ORF">NM688_g8848</name>
</gene>
<dbReference type="EMBL" id="JANHOG010002517">
    <property type="protein sequence ID" value="KAJ3522623.1"/>
    <property type="molecule type" value="Genomic_DNA"/>
</dbReference>
<evidence type="ECO:0000313" key="2">
    <source>
        <dbReference type="Proteomes" id="UP001148662"/>
    </source>
</evidence>
<sequence length="625" mass="69273">MMDQKEAVAFVRHSSETANYRRFAERPRATRHSTAATAHNSSMSAQPNIPLSCTGARSGVESCWDSWNHDAAIFLLHRVHFVEFYNGKLTATIAASAALIPYNALRHVLVLVMLCAVPLLIVTAAKSDPGLFGAPYEQGPRILHTTVRDPQNDENMAKQDESAMRFTSFHVPVASVHPNPKHVGTTYMKSDSQTLWARNAVRAGKSKPAGEDSGAATPSEGRRGSKVIVIHPGSRWLRIGRASDVTPLSIPNVVARKHKPPVPPVTYMAGISRPAKGRERGQTCTVAQPSDEYAIAPASDDPFDSKVAAIQVSLRDRMRFYKLRVTANAVSAASAFNEQFKPETIPEANDPFHIDWITKTPEEDVIVGEKALNLSDPQELGYVLKWPFYGGTFNTRDYPSNQLILSDIEAIIRETLREKFSIPERSFKEYSVVLVIPDFYDRAYVQHMESLAATYGAGISNGCVVDMGAVTTSIACVDDGLVIHDTRISLNMGGDDISEFLYILLQKINFPYRELDLARSYDWKVIEDLKAKICTLAEGDVALNLYDFVVRRPGKPTEKYGLRAYDETILAPMCLFEPRVIEFEQKRAGARPFCPAEVTDEIVEQTADHVVSFLDSSCAPYAAWI</sequence>
<keyword evidence="2" id="KW-1185">Reference proteome</keyword>
<name>A0ACC1RMY8_9APHY</name>
<evidence type="ECO:0000313" key="1">
    <source>
        <dbReference type="EMBL" id="KAJ3522623.1"/>
    </source>
</evidence>
<protein>
    <submittedName>
        <fullName evidence="1">Uncharacterized protein</fullName>
    </submittedName>
</protein>
<organism evidence="1 2">
    <name type="scientific">Phlebia brevispora</name>
    <dbReference type="NCBI Taxonomy" id="194682"/>
    <lineage>
        <taxon>Eukaryota</taxon>
        <taxon>Fungi</taxon>
        <taxon>Dikarya</taxon>
        <taxon>Basidiomycota</taxon>
        <taxon>Agaricomycotina</taxon>
        <taxon>Agaricomycetes</taxon>
        <taxon>Polyporales</taxon>
        <taxon>Meruliaceae</taxon>
        <taxon>Phlebia</taxon>
    </lineage>
</organism>
<dbReference type="Proteomes" id="UP001148662">
    <property type="component" value="Unassembled WGS sequence"/>
</dbReference>